<dbReference type="SUPFAM" id="SSF55961">
    <property type="entry name" value="Bet v1-like"/>
    <property type="match status" value="1"/>
</dbReference>
<dbReference type="EMBL" id="AVOT02030013">
    <property type="protein sequence ID" value="MBW0523064.1"/>
    <property type="molecule type" value="Genomic_DNA"/>
</dbReference>
<evidence type="ECO:0000313" key="2">
    <source>
        <dbReference type="EMBL" id="MBW0523064.1"/>
    </source>
</evidence>
<dbReference type="Proteomes" id="UP000765509">
    <property type="component" value="Unassembled WGS sequence"/>
</dbReference>
<dbReference type="AlphaFoldDB" id="A0A9Q3EKT0"/>
<protein>
    <submittedName>
        <fullName evidence="2">Uncharacterized protein</fullName>
    </submittedName>
</protein>
<dbReference type="OrthoDB" id="196858at2759"/>
<evidence type="ECO:0000313" key="3">
    <source>
        <dbReference type="Proteomes" id="UP000765509"/>
    </source>
</evidence>
<dbReference type="Gene3D" id="3.30.530.20">
    <property type="match status" value="1"/>
</dbReference>
<keyword evidence="3" id="KW-1185">Reference proteome</keyword>
<sequence length="236" mass="26318">MISYHFQILQTQKIGNECKSNSSPNQNQIINGISSIYHSNSQIDNQKVNVLTILRAKCEILVDLNKINLEDFEAILETSEIRNLWDNLVEKSSTIRILNSNTEITKTDFKLGWPSNQCDAPTISKTFNNSNSIINISTSLPSCSDQPAFLCSSPPFVQSHMPLIAWYIQIDSNSNQTNLSSNLGQEDHCLNDDLSSSNQDQKHLSNNNTSSSSCSSSTLIKPILTTPQITLFSKFN</sequence>
<comment type="caution">
    <text evidence="2">The sequence shown here is derived from an EMBL/GenBank/DDBJ whole genome shotgun (WGS) entry which is preliminary data.</text>
</comment>
<feature type="region of interest" description="Disordered" evidence="1">
    <location>
        <begin position="191"/>
        <end position="217"/>
    </location>
</feature>
<reference evidence="2" key="1">
    <citation type="submission" date="2021-03" db="EMBL/GenBank/DDBJ databases">
        <title>Draft genome sequence of rust myrtle Austropuccinia psidii MF-1, a brazilian biotype.</title>
        <authorList>
            <person name="Quecine M.C."/>
            <person name="Pachon D.M.R."/>
            <person name="Bonatelli M.L."/>
            <person name="Correr F.H."/>
            <person name="Franceschini L.M."/>
            <person name="Leite T.F."/>
            <person name="Margarido G.R.A."/>
            <person name="Almeida C.A."/>
            <person name="Ferrarezi J.A."/>
            <person name="Labate C.A."/>
        </authorList>
    </citation>
    <scope>NUCLEOTIDE SEQUENCE</scope>
    <source>
        <strain evidence="2">MF-1</strain>
    </source>
</reference>
<name>A0A9Q3EKT0_9BASI</name>
<evidence type="ECO:0000256" key="1">
    <source>
        <dbReference type="SAM" id="MobiDB-lite"/>
    </source>
</evidence>
<organism evidence="2 3">
    <name type="scientific">Austropuccinia psidii MF-1</name>
    <dbReference type="NCBI Taxonomy" id="1389203"/>
    <lineage>
        <taxon>Eukaryota</taxon>
        <taxon>Fungi</taxon>
        <taxon>Dikarya</taxon>
        <taxon>Basidiomycota</taxon>
        <taxon>Pucciniomycotina</taxon>
        <taxon>Pucciniomycetes</taxon>
        <taxon>Pucciniales</taxon>
        <taxon>Sphaerophragmiaceae</taxon>
        <taxon>Austropuccinia</taxon>
    </lineage>
</organism>
<dbReference type="InterPro" id="IPR023393">
    <property type="entry name" value="START-like_dom_sf"/>
</dbReference>
<feature type="compositionally biased region" description="Low complexity" evidence="1">
    <location>
        <begin position="205"/>
        <end position="217"/>
    </location>
</feature>
<accession>A0A9Q3EKT0</accession>
<gene>
    <name evidence="2" type="ORF">O181_062779</name>
</gene>
<proteinExistence type="predicted"/>